<comment type="subcellular location">
    <subcellularLocation>
        <location evidence="2">Membrane</location>
        <topology evidence="2">Multi-pass membrane protein</topology>
    </subcellularLocation>
</comment>
<protein>
    <recommendedName>
        <fullName evidence="3">histidine kinase</fullName>
        <ecNumber evidence="3">2.7.13.3</ecNumber>
    </recommendedName>
</protein>
<dbReference type="PANTHER" id="PTHR45528:SF8">
    <property type="entry name" value="HISTIDINE KINASE"/>
    <property type="match status" value="1"/>
</dbReference>
<dbReference type="Gene3D" id="1.10.287.130">
    <property type="match status" value="1"/>
</dbReference>
<keyword evidence="6 11" id="KW-0812">Transmembrane</keyword>
<dbReference type="CDD" id="cd00082">
    <property type="entry name" value="HisKA"/>
    <property type="match status" value="1"/>
</dbReference>
<dbReference type="InterPro" id="IPR003594">
    <property type="entry name" value="HATPase_dom"/>
</dbReference>
<evidence type="ECO:0000256" key="10">
    <source>
        <dbReference type="ARBA" id="ARBA00023136"/>
    </source>
</evidence>
<dbReference type="InterPro" id="IPR003661">
    <property type="entry name" value="HisK_dim/P_dom"/>
</dbReference>
<keyword evidence="4" id="KW-0597">Phosphoprotein</keyword>
<sequence length="456" mass="51473">MGKKSIMRMLLTLSISQICYIFIVIVIFGAGTLFLTETGIILSPQVISESVENITGKAVNGVLEAKDIPAYIEYAQLSNDGNYITGTIQDKELIEEVYKEGQVTHLQFMNGTKYECVNGLSEKWILGYKSGTSQFSNDFLRNVFPSADLTVVLSFFVTVVIGFFIILKWHRNQLRKELNKIISIRETILNDDEQISGVSSTLKEINDILIVLNEMEKAVKDSTKKQLKQAQLLEDGIQALTHDIQTPATVVSGNLELLEEAEITGKQKEYLNDAQDGIKRISEYVEELKNLVKMEHLKTDYISLGEEYVNELISLANQIASLKNISIVALQKDIADDLLIDGKAIQKAFQNIVSNAVDFSEEYTELKLQFQKHISEYRISVTDSGKGFSEESLKRATQKFYSENKARNGTHYGLGLAIVNKIMREHFGFLRLENLEENNKIIGARVTLVFPLDRKF</sequence>
<name>Q2PJT7_ENTFC</name>
<dbReference type="PANTHER" id="PTHR45528">
    <property type="entry name" value="SENSOR HISTIDINE KINASE CPXA"/>
    <property type="match status" value="1"/>
</dbReference>
<dbReference type="Pfam" id="PF02518">
    <property type="entry name" value="HATPase_c"/>
    <property type="match status" value="1"/>
</dbReference>
<evidence type="ECO:0000256" key="4">
    <source>
        <dbReference type="ARBA" id="ARBA00022553"/>
    </source>
</evidence>
<evidence type="ECO:0000256" key="1">
    <source>
        <dbReference type="ARBA" id="ARBA00000085"/>
    </source>
</evidence>
<evidence type="ECO:0000313" key="13">
    <source>
        <dbReference type="EMBL" id="ABC48897.1"/>
    </source>
</evidence>
<keyword evidence="10 11" id="KW-0472">Membrane</keyword>
<evidence type="ECO:0000256" key="2">
    <source>
        <dbReference type="ARBA" id="ARBA00004141"/>
    </source>
</evidence>
<dbReference type="SMART" id="SM00388">
    <property type="entry name" value="HisKA"/>
    <property type="match status" value="1"/>
</dbReference>
<comment type="catalytic activity">
    <reaction evidence="1">
        <text>ATP + protein L-histidine = ADP + protein N-phospho-L-histidine.</text>
        <dbReference type="EC" id="2.7.13.3"/>
    </reaction>
</comment>
<feature type="domain" description="Histidine kinase" evidence="12">
    <location>
        <begin position="239"/>
        <end position="454"/>
    </location>
</feature>
<dbReference type="EMBL" id="DQ321786">
    <property type="protein sequence ID" value="ABC48897.1"/>
    <property type="molecule type" value="Genomic_DNA"/>
</dbReference>
<dbReference type="InterPro" id="IPR050398">
    <property type="entry name" value="HssS/ArlS-like"/>
</dbReference>
<evidence type="ECO:0000256" key="5">
    <source>
        <dbReference type="ARBA" id="ARBA00022679"/>
    </source>
</evidence>
<dbReference type="InterPro" id="IPR036097">
    <property type="entry name" value="HisK_dim/P_sf"/>
</dbReference>
<dbReference type="Pfam" id="PF00512">
    <property type="entry name" value="HisKA"/>
    <property type="match status" value="1"/>
</dbReference>
<dbReference type="EC" id="2.7.13.3" evidence="3"/>
<dbReference type="GO" id="GO:0005886">
    <property type="term" value="C:plasma membrane"/>
    <property type="evidence" value="ECO:0007669"/>
    <property type="project" value="TreeGrafter"/>
</dbReference>
<feature type="transmembrane region" description="Helical" evidence="11">
    <location>
        <begin position="149"/>
        <end position="167"/>
    </location>
</feature>
<feature type="transmembrane region" description="Helical" evidence="11">
    <location>
        <begin position="12"/>
        <end position="35"/>
    </location>
</feature>
<reference evidence="13" key="1">
    <citation type="journal article" date="2005" name="J. Bacteriol.">
        <title>Tn5386, a novel Tn916-like mobile element in Enterococcus faecium D344R that interacts with Tn916 to yield a large genomic deletion.</title>
        <authorList>
            <person name="Rice L.B."/>
            <person name="Carias L.L."/>
            <person name="Marshall S."/>
            <person name="Rudin S.D."/>
            <person name="Hutton-Thomas R."/>
        </authorList>
    </citation>
    <scope>NUCLEOTIDE SEQUENCE</scope>
    <source>
        <strain evidence="13">D344R</strain>
    </source>
</reference>
<evidence type="ECO:0000256" key="7">
    <source>
        <dbReference type="ARBA" id="ARBA00022777"/>
    </source>
</evidence>
<dbReference type="InterPro" id="IPR036890">
    <property type="entry name" value="HATPase_C_sf"/>
</dbReference>
<dbReference type="SUPFAM" id="SSF47384">
    <property type="entry name" value="Homodimeric domain of signal transducing histidine kinase"/>
    <property type="match status" value="1"/>
</dbReference>
<dbReference type="PRINTS" id="PR01780">
    <property type="entry name" value="LANTIREGPROT"/>
</dbReference>
<evidence type="ECO:0000256" key="6">
    <source>
        <dbReference type="ARBA" id="ARBA00022692"/>
    </source>
</evidence>
<proteinExistence type="predicted"/>
<keyword evidence="9" id="KW-0902">Two-component regulatory system</keyword>
<evidence type="ECO:0000256" key="3">
    <source>
        <dbReference type="ARBA" id="ARBA00012438"/>
    </source>
</evidence>
<dbReference type="AlphaFoldDB" id="Q2PJT7"/>
<evidence type="ECO:0000256" key="8">
    <source>
        <dbReference type="ARBA" id="ARBA00022989"/>
    </source>
</evidence>
<accession>Q2PJT7</accession>
<keyword evidence="7" id="KW-0418">Kinase</keyword>
<evidence type="ECO:0000256" key="9">
    <source>
        <dbReference type="ARBA" id="ARBA00023012"/>
    </source>
</evidence>
<evidence type="ECO:0000256" key="11">
    <source>
        <dbReference type="SAM" id="Phobius"/>
    </source>
</evidence>
<dbReference type="GO" id="GO:0000155">
    <property type="term" value="F:phosphorelay sensor kinase activity"/>
    <property type="evidence" value="ECO:0007669"/>
    <property type="project" value="InterPro"/>
</dbReference>
<organism evidence="13">
    <name type="scientific">Enterococcus faecium</name>
    <name type="common">Streptococcus faecium</name>
    <dbReference type="NCBI Taxonomy" id="1352"/>
    <lineage>
        <taxon>Bacteria</taxon>
        <taxon>Bacillati</taxon>
        <taxon>Bacillota</taxon>
        <taxon>Bacilli</taxon>
        <taxon>Lactobacillales</taxon>
        <taxon>Enterococcaceae</taxon>
        <taxon>Enterococcus</taxon>
    </lineage>
</organism>
<dbReference type="InterPro" id="IPR005467">
    <property type="entry name" value="His_kinase_dom"/>
</dbReference>
<dbReference type="SUPFAM" id="SSF55874">
    <property type="entry name" value="ATPase domain of HSP90 chaperone/DNA topoisomerase II/histidine kinase"/>
    <property type="match status" value="1"/>
</dbReference>
<dbReference type="Gene3D" id="3.30.565.10">
    <property type="entry name" value="Histidine kinase-like ATPase, C-terminal domain"/>
    <property type="match status" value="1"/>
</dbReference>
<dbReference type="SMART" id="SM00387">
    <property type="entry name" value="HATPase_c"/>
    <property type="match status" value="1"/>
</dbReference>
<evidence type="ECO:0000259" key="12">
    <source>
        <dbReference type="PROSITE" id="PS50109"/>
    </source>
</evidence>
<keyword evidence="5" id="KW-0808">Transferase</keyword>
<keyword evidence="8 11" id="KW-1133">Transmembrane helix</keyword>
<dbReference type="InterPro" id="IPR008358">
    <property type="entry name" value="Sig_transdc_His_kin/Pase_MprB"/>
</dbReference>
<dbReference type="PROSITE" id="PS50109">
    <property type="entry name" value="HIS_KIN"/>
    <property type="match status" value="1"/>
</dbReference>